<organism evidence="2 3">
    <name type="scientific">Serratia rubidaea</name>
    <name type="common">Serratia marinorubra</name>
    <dbReference type="NCBI Taxonomy" id="61652"/>
    <lineage>
        <taxon>Bacteria</taxon>
        <taxon>Pseudomonadati</taxon>
        <taxon>Pseudomonadota</taxon>
        <taxon>Gammaproteobacteria</taxon>
        <taxon>Enterobacterales</taxon>
        <taxon>Yersiniaceae</taxon>
        <taxon>Serratia</taxon>
    </lineage>
</organism>
<keyword evidence="3" id="KW-1185">Reference proteome</keyword>
<proteinExistence type="predicted"/>
<dbReference type="EMBL" id="JADULK010000003">
    <property type="protein sequence ID" value="MBH1929696.1"/>
    <property type="molecule type" value="Genomic_DNA"/>
</dbReference>
<keyword evidence="1" id="KW-1133">Transmembrane helix</keyword>
<dbReference type="Proteomes" id="UP000624159">
    <property type="component" value="Unassembled WGS sequence"/>
</dbReference>
<dbReference type="RefSeq" id="WP_126531990.1">
    <property type="nucleotide sequence ID" value="NZ_JADULK010000003.1"/>
</dbReference>
<accession>A0ABS0MBR6</accession>
<comment type="caution">
    <text evidence="2">The sequence shown here is derived from an EMBL/GenBank/DDBJ whole genome shotgun (WGS) entry which is preliminary data.</text>
</comment>
<sequence length="101" mass="11437">MPSSPLLLVMNTTSCVVNFYAPPYRRFFYACIAASRFRNLLIAAQCDFRHNYAPSRALYRGHVMATEYLLILAGLAGIAGFAMYKHFKGVRKSSLVRPNDR</sequence>
<keyword evidence="1" id="KW-0812">Transmembrane</keyword>
<name>A0ABS0MBR6_SERRU</name>
<gene>
    <name evidence="2" type="ORF">I5U13_08480</name>
</gene>
<evidence type="ECO:0000313" key="2">
    <source>
        <dbReference type="EMBL" id="MBH1929696.1"/>
    </source>
</evidence>
<reference evidence="2 3" key="1">
    <citation type="submission" date="2020-11" db="EMBL/GenBank/DDBJ databases">
        <title>Enhanced detection system for hospital associated transmission using whole genome sequencing surveillance.</title>
        <authorList>
            <person name="Harrison L.H."/>
            <person name="Van Tyne D."/>
            <person name="Marsh J.W."/>
            <person name="Griffith M.P."/>
            <person name="Snyder D.J."/>
            <person name="Cooper V.S."/>
            <person name="Mustapha M."/>
        </authorList>
    </citation>
    <scope>NUCLEOTIDE SEQUENCE [LARGE SCALE GENOMIC DNA]</scope>
    <source>
        <strain evidence="2 3">SER00230</strain>
    </source>
</reference>
<keyword evidence="1" id="KW-0472">Membrane</keyword>
<evidence type="ECO:0000256" key="1">
    <source>
        <dbReference type="SAM" id="Phobius"/>
    </source>
</evidence>
<feature type="transmembrane region" description="Helical" evidence="1">
    <location>
        <begin position="68"/>
        <end position="87"/>
    </location>
</feature>
<protein>
    <submittedName>
        <fullName evidence="2">Uncharacterized protein</fullName>
    </submittedName>
</protein>
<evidence type="ECO:0000313" key="3">
    <source>
        <dbReference type="Proteomes" id="UP000624159"/>
    </source>
</evidence>